<evidence type="ECO:0000313" key="2">
    <source>
        <dbReference type="Proteomes" id="UP000593573"/>
    </source>
</evidence>
<reference evidence="1 2" key="1">
    <citation type="journal article" date="2019" name="Genome Biol. Evol.">
        <title>Insights into the evolution of the New World diploid cottons (Gossypium, subgenus Houzingenia) based on genome sequencing.</title>
        <authorList>
            <person name="Grover C.E."/>
            <person name="Arick M.A. 2nd"/>
            <person name="Thrash A."/>
            <person name="Conover J.L."/>
            <person name="Sanders W.S."/>
            <person name="Peterson D.G."/>
            <person name="Frelichowski J.E."/>
            <person name="Scheffler J.A."/>
            <person name="Scheffler B.E."/>
            <person name="Wendel J.F."/>
        </authorList>
    </citation>
    <scope>NUCLEOTIDE SEQUENCE [LARGE SCALE GENOMIC DNA]</scope>
    <source>
        <strain evidence="1">57</strain>
        <tissue evidence="1">Leaf</tissue>
    </source>
</reference>
<feature type="non-terminal residue" evidence="1">
    <location>
        <position position="1"/>
    </location>
</feature>
<organism evidence="1 2">
    <name type="scientific">Gossypium klotzschianum</name>
    <dbReference type="NCBI Taxonomy" id="34286"/>
    <lineage>
        <taxon>Eukaryota</taxon>
        <taxon>Viridiplantae</taxon>
        <taxon>Streptophyta</taxon>
        <taxon>Embryophyta</taxon>
        <taxon>Tracheophyta</taxon>
        <taxon>Spermatophyta</taxon>
        <taxon>Magnoliopsida</taxon>
        <taxon>eudicotyledons</taxon>
        <taxon>Gunneridae</taxon>
        <taxon>Pentapetalae</taxon>
        <taxon>rosids</taxon>
        <taxon>malvids</taxon>
        <taxon>Malvales</taxon>
        <taxon>Malvaceae</taxon>
        <taxon>Malvoideae</taxon>
        <taxon>Gossypium</taxon>
    </lineage>
</organism>
<dbReference type="OrthoDB" id="999812at2759"/>
<dbReference type="Proteomes" id="UP000593573">
    <property type="component" value="Unassembled WGS sequence"/>
</dbReference>
<proteinExistence type="predicted"/>
<dbReference type="AlphaFoldDB" id="A0A7J8TR83"/>
<comment type="caution">
    <text evidence="1">The sequence shown here is derived from an EMBL/GenBank/DDBJ whole genome shotgun (WGS) entry which is preliminary data.</text>
</comment>
<protein>
    <submittedName>
        <fullName evidence="1">Uncharacterized protein</fullName>
    </submittedName>
</protein>
<keyword evidence="2" id="KW-1185">Reference proteome</keyword>
<accession>A0A7J8TR83</accession>
<feature type="non-terminal residue" evidence="1">
    <location>
        <position position="79"/>
    </location>
</feature>
<sequence>PVTDFNEIANHFIEGIYVHLYNTNLRVRVEALGGMTTQPEVANSNFGNPTKSYGYQTNLTNQFSGQYNTVEEQIRGVSS</sequence>
<evidence type="ECO:0000313" key="1">
    <source>
        <dbReference type="EMBL" id="MBA0640660.1"/>
    </source>
</evidence>
<name>A0A7J8TR83_9ROSI</name>
<gene>
    <name evidence="1" type="ORF">Goklo_023572</name>
</gene>
<dbReference type="EMBL" id="JABFAB010000001">
    <property type="protein sequence ID" value="MBA0640660.1"/>
    <property type="molecule type" value="Genomic_DNA"/>
</dbReference>